<comment type="caution">
    <text evidence="2">The sequence shown here is derived from an EMBL/GenBank/DDBJ whole genome shotgun (WGS) entry which is preliminary data.</text>
</comment>
<dbReference type="Pfam" id="PF11184">
    <property type="entry name" value="DUF2969"/>
    <property type="match status" value="1"/>
</dbReference>
<dbReference type="AlphaFoldDB" id="E6KN00"/>
<sequence>MSKWTKRHEVKKNSVAVVRTEMEFFLASLSIFLYNRKSEKRYSMSKKDKKIEIQLTDAKVTVGKDSYEGYVLTIGKKVIGEIAELDSQFAIIKNGNVDSFYKKLEKAVEILIENYNLTK</sequence>
<accession>E6KN00</accession>
<keyword evidence="1" id="KW-1133">Transmembrane helix</keyword>
<feature type="transmembrane region" description="Helical" evidence="1">
    <location>
        <begin position="16"/>
        <end position="34"/>
    </location>
</feature>
<evidence type="ECO:0000256" key="1">
    <source>
        <dbReference type="SAM" id="Phobius"/>
    </source>
</evidence>
<dbReference type="EMBL" id="AEPO01000014">
    <property type="protein sequence ID" value="EFU62604.1"/>
    <property type="molecule type" value="Genomic_DNA"/>
</dbReference>
<dbReference type="InterPro" id="IPR021351">
    <property type="entry name" value="DUF2969"/>
</dbReference>
<proteinExistence type="predicted"/>
<dbReference type="Proteomes" id="UP000004500">
    <property type="component" value="Unassembled WGS sequence"/>
</dbReference>
<name>E6KN00_STROR</name>
<keyword evidence="1" id="KW-0812">Transmembrane</keyword>
<evidence type="ECO:0008006" key="4">
    <source>
        <dbReference type="Google" id="ProtNLM"/>
    </source>
</evidence>
<reference evidence="2 3" key="1">
    <citation type="submission" date="2010-11" db="EMBL/GenBank/DDBJ databases">
        <authorList>
            <person name="Muzny D."/>
            <person name="Qin X."/>
            <person name="Deng J."/>
            <person name="Jiang H."/>
            <person name="Liu Y."/>
            <person name="Qu J."/>
            <person name="Song X.-Z."/>
            <person name="Zhang L."/>
            <person name="Thornton R."/>
            <person name="Coyle M."/>
            <person name="Francisco L."/>
            <person name="Jackson L."/>
            <person name="Javaid M."/>
            <person name="Korchina V."/>
            <person name="Kovar C."/>
            <person name="Mata R."/>
            <person name="Mathew T."/>
            <person name="Ngo R."/>
            <person name="Nguyen L."/>
            <person name="Nguyen N."/>
            <person name="Okwuonu G."/>
            <person name="Ongeri F."/>
            <person name="Pham C."/>
            <person name="Simmons D."/>
            <person name="Wilczek-Boney K."/>
            <person name="Hale W."/>
            <person name="Jakkamsetti A."/>
            <person name="Pham P."/>
            <person name="Ruth R."/>
            <person name="San Lucas F."/>
            <person name="Warren J."/>
            <person name="Zhang J."/>
            <person name="Zhao Z."/>
            <person name="Zhou C."/>
            <person name="Zhu D."/>
            <person name="Lee S."/>
            <person name="Bess C."/>
            <person name="Blankenburg K."/>
            <person name="Forbes L."/>
            <person name="Fu Q."/>
            <person name="Gubbala S."/>
            <person name="Hirani K."/>
            <person name="Jayaseelan J.C."/>
            <person name="Lara F."/>
            <person name="Munidasa M."/>
            <person name="Palculict T."/>
            <person name="Patil S."/>
            <person name="Pu L.-L."/>
            <person name="Saada N."/>
            <person name="Tang L."/>
            <person name="Weissenberger G."/>
            <person name="Zhu Y."/>
            <person name="Hemphill L."/>
            <person name="Shang Y."/>
            <person name="Youmans B."/>
            <person name="Ayvaz T."/>
            <person name="Ross M."/>
            <person name="Santibanez J."/>
            <person name="Aqrawi P."/>
            <person name="Gross S."/>
            <person name="Joshi V."/>
            <person name="Fowler G."/>
            <person name="Nazareth L."/>
            <person name="Reid J."/>
            <person name="Worley K."/>
            <person name="Petrosino J."/>
            <person name="Highlander S."/>
            <person name="Gibbs R."/>
        </authorList>
    </citation>
    <scope>NUCLEOTIDE SEQUENCE [LARGE SCALE GENOMIC DNA]</scope>
    <source>
        <strain evidence="2 3">ATCC 49296</strain>
    </source>
</reference>
<evidence type="ECO:0000313" key="3">
    <source>
        <dbReference type="Proteomes" id="UP000004500"/>
    </source>
</evidence>
<protein>
    <recommendedName>
        <fullName evidence="4">DUF2969 domain-containing protein</fullName>
    </recommendedName>
</protein>
<evidence type="ECO:0000313" key="2">
    <source>
        <dbReference type="EMBL" id="EFU62604.1"/>
    </source>
</evidence>
<gene>
    <name evidence="2" type="ORF">HMPREF8578_1615</name>
</gene>
<organism evidence="2 3">
    <name type="scientific">Streptococcus oralis ATCC 49296</name>
    <dbReference type="NCBI Taxonomy" id="888049"/>
    <lineage>
        <taxon>Bacteria</taxon>
        <taxon>Bacillati</taxon>
        <taxon>Bacillota</taxon>
        <taxon>Bacilli</taxon>
        <taxon>Lactobacillales</taxon>
        <taxon>Streptococcaceae</taxon>
        <taxon>Streptococcus</taxon>
    </lineage>
</organism>
<dbReference type="HOGENOM" id="CLU_2060127_0_0_9"/>
<keyword evidence="1" id="KW-0472">Membrane</keyword>
<dbReference type="eggNOG" id="ENOG5030BSQ">
    <property type="taxonomic scope" value="Bacteria"/>
</dbReference>